<proteinExistence type="predicted"/>
<feature type="region of interest" description="Disordered" evidence="1">
    <location>
        <begin position="1"/>
        <end position="29"/>
    </location>
</feature>
<dbReference type="Proteomes" id="UP000239757">
    <property type="component" value="Unassembled WGS sequence"/>
</dbReference>
<evidence type="ECO:0000256" key="1">
    <source>
        <dbReference type="SAM" id="MobiDB-lite"/>
    </source>
</evidence>
<organism evidence="2 3">
    <name type="scientific">Gossypium barbadense</name>
    <name type="common">Sea Island cotton</name>
    <name type="synonym">Hibiscus barbadensis</name>
    <dbReference type="NCBI Taxonomy" id="3634"/>
    <lineage>
        <taxon>Eukaryota</taxon>
        <taxon>Viridiplantae</taxon>
        <taxon>Streptophyta</taxon>
        <taxon>Embryophyta</taxon>
        <taxon>Tracheophyta</taxon>
        <taxon>Spermatophyta</taxon>
        <taxon>Magnoliopsida</taxon>
        <taxon>eudicotyledons</taxon>
        <taxon>Gunneridae</taxon>
        <taxon>Pentapetalae</taxon>
        <taxon>rosids</taxon>
        <taxon>malvids</taxon>
        <taxon>Malvales</taxon>
        <taxon>Malvaceae</taxon>
        <taxon>Malvoideae</taxon>
        <taxon>Gossypium</taxon>
    </lineage>
</organism>
<name>A0A2P5W2B6_GOSBA</name>
<gene>
    <name evidence="2" type="ORF">GOBAR_AA35487</name>
</gene>
<dbReference type="EMBL" id="KZ669499">
    <property type="protein sequence ID" value="PPR85205.1"/>
    <property type="molecule type" value="Genomic_DNA"/>
</dbReference>
<evidence type="ECO:0000313" key="2">
    <source>
        <dbReference type="EMBL" id="PPR85205.1"/>
    </source>
</evidence>
<protein>
    <submittedName>
        <fullName evidence="2">Uncharacterized protein</fullName>
    </submittedName>
</protein>
<dbReference type="AlphaFoldDB" id="A0A2P5W2B6"/>
<feature type="region of interest" description="Disordered" evidence="1">
    <location>
        <begin position="57"/>
        <end position="83"/>
    </location>
</feature>
<evidence type="ECO:0000313" key="3">
    <source>
        <dbReference type="Proteomes" id="UP000239757"/>
    </source>
</evidence>
<reference evidence="2 3" key="1">
    <citation type="submission" date="2015-01" db="EMBL/GenBank/DDBJ databases">
        <title>Genome of allotetraploid Gossypium barbadense reveals genomic plasticity and fiber elongation in cotton evolution.</title>
        <authorList>
            <person name="Chen X."/>
            <person name="Liu X."/>
            <person name="Zhao B."/>
            <person name="Zheng H."/>
            <person name="Hu Y."/>
            <person name="Lu G."/>
            <person name="Yang C."/>
            <person name="Chen J."/>
            <person name="Shan C."/>
            <person name="Zhang L."/>
            <person name="Zhou Y."/>
            <person name="Wang L."/>
            <person name="Guo W."/>
            <person name="Bai Y."/>
            <person name="Ruan J."/>
            <person name="Shangguan X."/>
            <person name="Mao Y."/>
            <person name="Jiang J."/>
            <person name="Zhu Y."/>
            <person name="Lei J."/>
            <person name="Kang H."/>
            <person name="Chen S."/>
            <person name="He X."/>
            <person name="Wang R."/>
            <person name="Wang Y."/>
            <person name="Chen J."/>
            <person name="Wang L."/>
            <person name="Yu S."/>
            <person name="Wang B."/>
            <person name="Wei J."/>
            <person name="Song S."/>
            <person name="Lu X."/>
            <person name="Gao Z."/>
            <person name="Gu W."/>
            <person name="Deng X."/>
            <person name="Ma D."/>
            <person name="Wang S."/>
            <person name="Liang W."/>
            <person name="Fang L."/>
            <person name="Cai C."/>
            <person name="Zhu X."/>
            <person name="Zhou B."/>
            <person name="Zhang Y."/>
            <person name="Chen Z."/>
            <person name="Xu S."/>
            <person name="Zhu R."/>
            <person name="Wang S."/>
            <person name="Zhang T."/>
            <person name="Zhao G."/>
        </authorList>
    </citation>
    <scope>NUCLEOTIDE SEQUENCE [LARGE SCALE GENOMIC DNA]</scope>
    <source>
        <strain evidence="3">cv. Xinhai21</strain>
        <tissue evidence="2">Leaf</tissue>
    </source>
</reference>
<sequence>MRNIDCPPAGEERTDEEEVPVGGTKPAICEPRSASELGRKMAESLWAVAGRGSWVRSTSDGGDLGGEVPAVVGDPPVRGGRIY</sequence>
<accession>A0A2P5W2B6</accession>